<organism evidence="1 2">
    <name type="scientific">Bythopirellula polymerisocia</name>
    <dbReference type="NCBI Taxonomy" id="2528003"/>
    <lineage>
        <taxon>Bacteria</taxon>
        <taxon>Pseudomonadati</taxon>
        <taxon>Planctomycetota</taxon>
        <taxon>Planctomycetia</taxon>
        <taxon>Pirellulales</taxon>
        <taxon>Lacipirellulaceae</taxon>
        <taxon>Bythopirellula</taxon>
    </lineage>
</organism>
<dbReference type="AlphaFoldDB" id="A0A5C6CCG5"/>
<dbReference type="Proteomes" id="UP000318437">
    <property type="component" value="Unassembled WGS sequence"/>
</dbReference>
<proteinExistence type="predicted"/>
<protein>
    <recommendedName>
        <fullName evidence="3">PEP-CTERM protein-sorting domain-containing protein</fullName>
    </recommendedName>
</protein>
<comment type="caution">
    <text evidence="1">The sequence shown here is derived from an EMBL/GenBank/DDBJ whole genome shotgun (WGS) entry which is preliminary data.</text>
</comment>
<name>A0A5C6CCG5_9BACT</name>
<keyword evidence="2" id="KW-1185">Reference proteome</keyword>
<reference evidence="1 2" key="1">
    <citation type="submission" date="2019-02" db="EMBL/GenBank/DDBJ databases">
        <title>Deep-cultivation of Planctomycetes and their phenomic and genomic characterization uncovers novel biology.</title>
        <authorList>
            <person name="Wiegand S."/>
            <person name="Jogler M."/>
            <person name="Boedeker C."/>
            <person name="Pinto D."/>
            <person name="Vollmers J."/>
            <person name="Rivas-Marin E."/>
            <person name="Kohn T."/>
            <person name="Peeters S.H."/>
            <person name="Heuer A."/>
            <person name="Rast P."/>
            <person name="Oberbeckmann S."/>
            <person name="Bunk B."/>
            <person name="Jeske O."/>
            <person name="Meyerdierks A."/>
            <person name="Storesund J.E."/>
            <person name="Kallscheuer N."/>
            <person name="Luecker S."/>
            <person name="Lage O.M."/>
            <person name="Pohl T."/>
            <person name="Merkel B.J."/>
            <person name="Hornburger P."/>
            <person name="Mueller R.-W."/>
            <person name="Bruemmer F."/>
            <person name="Labrenz M."/>
            <person name="Spormann A.M."/>
            <person name="Op Den Camp H."/>
            <person name="Overmann J."/>
            <person name="Amann R."/>
            <person name="Jetten M.S.M."/>
            <person name="Mascher T."/>
            <person name="Medema M.H."/>
            <person name="Devos D.P."/>
            <person name="Kaster A.-K."/>
            <person name="Ovreas L."/>
            <person name="Rohde M."/>
            <person name="Galperin M.Y."/>
            <person name="Jogler C."/>
        </authorList>
    </citation>
    <scope>NUCLEOTIDE SEQUENCE [LARGE SCALE GENOMIC DNA]</scope>
    <source>
        <strain evidence="1 2">Pla144</strain>
    </source>
</reference>
<accession>A0A5C6CCG5</accession>
<evidence type="ECO:0000313" key="1">
    <source>
        <dbReference type="EMBL" id="TWU21792.1"/>
    </source>
</evidence>
<gene>
    <name evidence="1" type="ORF">Pla144_44880</name>
</gene>
<dbReference type="EMBL" id="SJPS01000009">
    <property type="protein sequence ID" value="TWU21792.1"/>
    <property type="molecule type" value="Genomic_DNA"/>
</dbReference>
<evidence type="ECO:0008006" key="3">
    <source>
        <dbReference type="Google" id="ProtNLM"/>
    </source>
</evidence>
<dbReference type="NCBIfam" id="TIGR02595">
    <property type="entry name" value="PEP_CTERM"/>
    <property type="match status" value="1"/>
</dbReference>
<evidence type="ECO:0000313" key="2">
    <source>
        <dbReference type="Proteomes" id="UP000318437"/>
    </source>
</evidence>
<dbReference type="InterPro" id="IPR013424">
    <property type="entry name" value="Ice-binding_C"/>
</dbReference>
<dbReference type="OrthoDB" id="232145at2"/>
<sequence>MESLKLFVAACHSLRYFVFAHCRFLLSGLLLISVSLIATRAYSDGLPGTGIADFYYNRATGAMFFDTDGQTAVSMLLEGPPATSIDRFTGVDSATGTSWIQDYFANKEQWIELSLTGVQGVFKIATYPSGLIETDFLSAEYGTLGGGIEFTDVTLLEFAGDFDRDGDVDGTDFLVWQRNPSVGSLAEWQTHYGSGSLAAVAAVPEPSSVVLLLTLVTVSGFHRQRTFAVNILS</sequence>